<accession>A0A0D3I3L9</accession>
<reference evidence="2" key="2">
    <citation type="submission" date="2024-10" db="UniProtKB">
        <authorList>
            <consortium name="EnsemblProtists"/>
        </authorList>
    </citation>
    <scope>IDENTIFICATION</scope>
</reference>
<dbReference type="RefSeq" id="XP_005758283.1">
    <property type="nucleotide sequence ID" value="XM_005758226.1"/>
</dbReference>
<dbReference type="GeneID" id="17252004"/>
<dbReference type="AlphaFoldDB" id="A0A0D3I3L9"/>
<dbReference type="HOGENOM" id="CLU_2534435_0_0_1"/>
<keyword evidence="3" id="KW-1185">Reference proteome</keyword>
<dbReference type="EnsemblProtists" id="EOD05854">
    <property type="protein sequence ID" value="EOD05854"/>
    <property type="gene ID" value="EMIHUDRAFT_259173"/>
</dbReference>
<name>A0A0D3I3L9_EMIH1</name>
<dbReference type="KEGG" id="ehx:EMIHUDRAFT_259173"/>
<evidence type="ECO:0000256" key="1">
    <source>
        <dbReference type="SAM" id="MobiDB-lite"/>
    </source>
</evidence>
<protein>
    <submittedName>
        <fullName evidence="2">Uncharacterized protein</fullName>
    </submittedName>
</protein>
<reference evidence="3" key="1">
    <citation type="journal article" date="2013" name="Nature">
        <title>Pan genome of the phytoplankton Emiliania underpins its global distribution.</title>
        <authorList>
            <person name="Read B.A."/>
            <person name="Kegel J."/>
            <person name="Klute M.J."/>
            <person name="Kuo A."/>
            <person name="Lefebvre S.C."/>
            <person name="Maumus F."/>
            <person name="Mayer C."/>
            <person name="Miller J."/>
            <person name="Monier A."/>
            <person name="Salamov A."/>
            <person name="Young J."/>
            <person name="Aguilar M."/>
            <person name="Claverie J.M."/>
            <person name="Frickenhaus S."/>
            <person name="Gonzalez K."/>
            <person name="Herman E.K."/>
            <person name="Lin Y.C."/>
            <person name="Napier J."/>
            <person name="Ogata H."/>
            <person name="Sarno A.F."/>
            <person name="Shmutz J."/>
            <person name="Schroeder D."/>
            <person name="de Vargas C."/>
            <person name="Verret F."/>
            <person name="von Dassow P."/>
            <person name="Valentin K."/>
            <person name="Van de Peer Y."/>
            <person name="Wheeler G."/>
            <person name="Dacks J.B."/>
            <person name="Delwiche C.F."/>
            <person name="Dyhrman S.T."/>
            <person name="Glockner G."/>
            <person name="John U."/>
            <person name="Richards T."/>
            <person name="Worden A.Z."/>
            <person name="Zhang X."/>
            <person name="Grigoriev I.V."/>
            <person name="Allen A.E."/>
            <person name="Bidle K."/>
            <person name="Borodovsky M."/>
            <person name="Bowler C."/>
            <person name="Brownlee C."/>
            <person name="Cock J.M."/>
            <person name="Elias M."/>
            <person name="Gladyshev V.N."/>
            <person name="Groth M."/>
            <person name="Guda C."/>
            <person name="Hadaegh A."/>
            <person name="Iglesias-Rodriguez M.D."/>
            <person name="Jenkins J."/>
            <person name="Jones B.M."/>
            <person name="Lawson T."/>
            <person name="Leese F."/>
            <person name="Lindquist E."/>
            <person name="Lobanov A."/>
            <person name="Lomsadze A."/>
            <person name="Malik S.B."/>
            <person name="Marsh M.E."/>
            <person name="Mackinder L."/>
            <person name="Mock T."/>
            <person name="Mueller-Roeber B."/>
            <person name="Pagarete A."/>
            <person name="Parker M."/>
            <person name="Probert I."/>
            <person name="Quesneville H."/>
            <person name="Raines C."/>
            <person name="Rensing S.A."/>
            <person name="Riano-Pachon D.M."/>
            <person name="Richier S."/>
            <person name="Rokitta S."/>
            <person name="Shiraiwa Y."/>
            <person name="Soanes D.M."/>
            <person name="van der Giezen M."/>
            <person name="Wahlund T.M."/>
            <person name="Williams B."/>
            <person name="Wilson W."/>
            <person name="Wolfe G."/>
            <person name="Wurch L.L."/>
        </authorList>
    </citation>
    <scope>NUCLEOTIDE SEQUENCE</scope>
</reference>
<feature type="region of interest" description="Disordered" evidence="1">
    <location>
        <begin position="21"/>
        <end position="49"/>
    </location>
</feature>
<organism evidence="2 3">
    <name type="scientific">Emiliania huxleyi (strain CCMP1516)</name>
    <dbReference type="NCBI Taxonomy" id="280463"/>
    <lineage>
        <taxon>Eukaryota</taxon>
        <taxon>Haptista</taxon>
        <taxon>Haptophyta</taxon>
        <taxon>Prymnesiophyceae</taxon>
        <taxon>Isochrysidales</taxon>
        <taxon>Noelaerhabdaceae</taxon>
        <taxon>Emiliania</taxon>
    </lineage>
</organism>
<dbReference type="PaxDb" id="2903-EOD05854"/>
<proteinExistence type="predicted"/>
<evidence type="ECO:0000313" key="3">
    <source>
        <dbReference type="Proteomes" id="UP000013827"/>
    </source>
</evidence>
<evidence type="ECO:0000313" key="2">
    <source>
        <dbReference type="EnsemblProtists" id="EOD05854"/>
    </source>
</evidence>
<dbReference type="Proteomes" id="UP000013827">
    <property type="component" value="Unassembled WGS sequence"/>
</dbReference>
<sequence length="84" mass="8783">MPAPIWSKETLAEFKKHQISSAPGSVPLKPGEGPLPYGGTANNGTSGKSVFGKRKIVAGDNDPNPRALMLNFPPEPSAEALAGW</sequence>